<reference evidence="7 8" key="1">
    <citation type="journal article" date="2017" name="BMC Genomics">
        <title>Comparative and functional genomics of the Lactococcus lactis taxon; insights into evolution and niche adaptation.</title>
        <authorList>
            <person name="Kelleher P."/>
            <person name="Bottacini F."/>
            <person name="Mahony J."/>
            <person name="Kilcawley K.N."/>
            <person name="van Sinderen D."/>
        </authorList>
    </citation>
    <scope>NUCLEOTIDE SEQUENCE [LARGE SCALE GENOMIC DNA]</scope>
    <source>
        <strain evidence="3 8">275</strain>
        <strain evidence="5 9">UC06</strain>
        <strain evidence="4 7">UC11</strain>
    </source>
</reference>
<evidence type="ECO:0000313" key="6">
    <source>
        <dbReference type="EMBL" id="QRZ34799.1"/>
    </source>
</evidence>
<feature type="transmembrane region" description="Helical" evidence="1">
    <location>
        <begin position="36"/>
        <end position="55"/>
    </location>
</feature>
<proteinExistence type="predicted"/>
<evidence type="ECO:0000256" key="1">
    <source>
        <dbReference type="SAM" id="Phobius"/>
    </source>
</evidence>
<organism evidence="3 8">
    <name type="scientific">Lactococcus lactis subsp. lactis</name>
    <name type="common">Streptococcus lactis</name>
    <dbReference type="NCBI Taxonomy" id="1360"/>
    <lineage>
        <taxon>Bacteria</taxon>
        <taxon>Bacillati</taxon>
        <taxon>Bacillota</taxon>
        <taxon>Bacilli</taxon>
        <taxon>Lactobacillales</taxon>
        <taxon>Streptococcaceae</taxon>
        <taxon>Lactococcus</taxon>
    </lineage>
</organism>
<accession>A0A1V0NFQ7</accession>
<sequence>MAMITKKSIRIVQYLSSIFAVILGVLIFIFPNGLSILKYIFASIAVILSILSLIMQTFHRNK</sequence>
<name>A0A1V0NFQ7_LACLL</name>
<gene>
    <name evidence="6" type="ORF">LL223_1143</name>
    <name evidence="2" type="ORF">LL229_1194</name>
    <name evidence="3" type="ORF">LL275_1099</name>
    <name evidence="5" type="ORF">LLUC06_1115</name>
    <name evidence="4" type="ORF">LLUC11_0966</name>
</gene>
<evidence type="ECO:0000313" key="9">
    <source>
        <dbReference type="Proteomes" id="UP000192095"/>
    </source>
</evidence>
<evidence type="ECO:0000313" key="4">
    <source>
        <dbReference type="EMBL" id="ARE13299.1"/>
    </source>
</evidence>
<dbReference type="Proteomes" id="UP000192085">
    <property type="component" value="Chromosome"/>
</dbReference>
<evidence type="ECO:0000313" key="5">
    <source>
        <dbReference type="EMBL" id="ARE20661.1"/>
    </source>
</evidence>
<dbReference type="EMBL" id="CP015904">
    <property type="protein sequence ID" value="ARE13299.1"/>
    <property type="molecule type" value="Genomic_DNA"/>
</dbReference>
<reference evidence="2" key="4">
    <citation type="submission" date="2023-09" db="EMBL/GenBank/DDBJ databases">
        <title>Complete Genomes and Methylome analysis of Lactococcus lactis subs lactis strains.</title>
        <authorList>
            <person name="Fomenkov A."/>
            <person name="McDonnell B."/>
            <person name="Sun L."/>
            <person name="Van Sinderen D."/>
            <person name="Roberts R.J."/>
        </authorList>
    </citation>
    <scope>NUCLEOTIDE SEQUENCE</scope>
    <source>
        <strain evidence="2">229</strain>
    </source>
</reference>
<dbReference type="Proteomes" id="UP000192095">
    <property type="component" value="Chromosome"/>
</dbReference>
<dbReference type="EMBL" id="CP031926">
    <property type="protein sequence ID" value="QRZ34799.1"/>
    <property type="molecule type" value="Genomic_DNA"/>
</dbReference>
<evidence type="ECO:0000313" key="2">
    <source>
        <dbReference type="EMBL" id="ARD96079.1"/>
    </source>
</evidence>
<dbReference type="EMBL" id="CP015902">
    <property type="protein sequence ID" value="ARE20661.1"/>
    <property type="molecule type" value="Genomic_DNA"/>
</dbReference>
<evidence type="ECO:0000313" key="7">
    <source>
        <dbReference type="Proteomes" id="UP000192067"/>
    </source>
</evidence>
<feature type="transmembrane region" description="Helical" evidence="1">
    <location>
        <begin position="12"/>
        <end position="30"/>
    </location>
</feature>
<dbReference type="Proteomes" id="UP001055586">
    <property type="component" value="Chromosome"/>
</dbReference>
<protein>
    <recommendedName>
        <fullName evidence="10">Prophage protein</fullName>
    </recommendedName>
</protein>
<reference evidence="6" key="2">
    <citation type="journal article" date="2020" name="Mol. Microbiol.">
        <title>The CWPS Rubik's cube: Linking diversity of cell wall polysaccharide structures with the encoded biosynthetic machinery of selected Lactococcus lactis strains.</title>
        <authorList>
            <person name="Mahony J."/>
            <person name="Frantzen C."/>
            <person name="Vinogradov E."/>
            <person name="Sadovskaya I."/>
            <person name="Theodorou I."/>
            <person name="Kelleher P."/>
            <person name="Chapot-Chartier M.P."/>
            <person name="Cambillau C."/>
            <person name="Holo H."/>
            <person name="van Sinderen D."/>
        </authorList>
    </citation>
    <scope>NUCLEOTIDE SEQUENCE</scope>
    <source>
        <strain evidence="6">223</strain>
    </source>
</reference>
<reference evidence="5" key="3">
    <citation type="submission" date="2023-07" db="EMBL/GenBank/DDBJ databases">
        <authorList>
            <person name="McDonnell B."/>
        </authorList>
    </citation>
    <scope>NUCLEOTIDE SEQUENCE</scope>
    <source>
        <strain evidence="6">223</strain>
        <strain evidence="5">UC06</strain>
    </source>
</reference>
<keyword evidence="1" id="KW-1133">Transmembrane helix</keyword>
<dbReference type="Proteomes" id="UP000192067">
    <property type="component" value="Chromosome"/>
</dbReference>
<dbReference type="RefSeq" id="WP_017864422.1">
    <property type="nucleotide sequence ID" value="NZ_BJMA01000008.1"/>
</dbReference>
<dbReference type="AlphaFoldDB" id="A0A1V0NFQ7"/>
<evidence type="ECO:0000313" key="3">
    <source>
        <dbReference type="EMBL" id="ARD98729.1"/>
    </source>
</evidence>
<dbReference type="EMBL" id="CP090823">
    <property type="protein sequence ID" value="ARD96079.1"/>
    <property type="molecule type" value="Genomic_DNA"/>
</dbReference>
<dbReference type="Proteomes" id="UP000663169">
    <property type="component" value="Chromosome"/>
</dbReference>
<dbReference type="EMBL" id="CP015897">
    <property type="protein sequence ID" value="ARD98729.1"/>
    <property type="molecule type" value="Genomic_DNA"/>
</dbReference>
<evidence type="ECO:0008006" key="10">
    <source>
        <dbReference type="Google" id="ProtNLM"/>
    </source>
</evidence>
<keyword evidence="1" id="KW-0472">Membrane</keyword>
<evidence type="ECO:0000313" key="8">
    <source>
        <dbReference type="Proteomes" id="UP000192085"/>
    </source>
</evidence>
<keyword evidence="1" id="KW-0812">Transmembrane</keyword>